<dbReference type="InterPro" id="IPR005901">
    <property type="entry name" value="GLPGLI"/>
</dbReference>
<accession>A0A3E1Q9R3</accession>
<sequence>MKNKIIAIFVLIPLLAFGQNNPENSSSSSVKLEKDLIWQTSNGQSIIGVYQVLPLDSKFQNYDISMNISYHYSENRSLQKLIAGKGAVLKDTIIVDEYGNMHDVQAKFIRPTDLFVYKDFSNNVFKMQFDKNKKMRAIQDTIPKYNWILYNEAKKLKGYKCKKATTTVRKEGRNFNIVAWYTDEIPVSDGPKDYTGLPGLILQLYVGNYTVIKIDKLKILEDQSQLIPEPAVNAPLTFLQYNTIYNQND</sequence>
<organism evidence="2 3">
    <name type="scientific">Marixanthomonas ophiurae</name>
    <dbReference type="NCBI Taxonomy" id="387659"/>
    <lineage>
        <taxon>Bacteria</taxon>
        <taxon>Pseudomonadati</taxon>
        <taxon>Bacteroidota</taxon>
        <taxon>Flavobacteriia</taxon>
        <taxon>Flavobacteriales</taxon>
        <taxon>Flavobacteriaceae</taxon>
        <taxon>Marixanthomonas</taxon>
    </lineage>
</organism>
<keyword evidence="3" id="KW-1185">Reference proteome</keyword>
<keyword evidence="1" id="KW-0732">Signal</keyword>
<proteinExistence type="predicted"/>
<feature type="signal peptide" evidence="1">
    <location>
        <begin position="1"/>
        <end position="18"/>
    </location>
</feature>
<dbReference type="Proteomes" id="UP000261082">
    <property type="component" value="Unassembled WGS sequence"/>
</dbReference>
<evidence type="ECO:0000313" key="3">
    <source>
        <dbReference type="Proteomes" id="UP000261082"/>
    </source>
</evidence>
<dbReference type="OrthoDB" id="1068986at2"/>
<feature type="chain" id="PRO_5017688643" evidence="1">
    <location>
        <begin position="19"/>
        <end position="249"/>
    </location>
</feature>
<dbReference type="EMBL" id="QVID01000001">
    <property type="protein sequence ID" value="RFN58868.1"/>
    <property type="molecule type" value="Genomic_DNA"/>
</dbReference>
<gene>
    <name evidence="2" type="ORF">DZ858_01955</name>
</gene>
<evidence type="ECO:0000256" key="1">
    <source>
        <dbReference type="SAM" id="SignalP"/>
    </source>
</evidence>
<dbReference type="Pfam" id="PF09697">
    <property type="entry name" value="Porph_ging"/>
    <property type="match status" value="1"/>
</dbReference>
<name>A0A3E1Q9R3_9FLAO</name>
<protein>
    <submittedName>
        <fullName evidence="2">GLPGLI family protein</fullName>
    </submittedName>
</protein>
<comment type="caution">
    <text evidence="2">The sequence shown here is derived from an EMBL/GenBank/DDBJ whole genome shotgun (WGS) entry which is preliminary data.</text>
</comment>
<dbReference type="RefSeq" id="WP_117157892.1">
    <property type="nucleotide sequence ID" value="NZ_QVID01000001.1"/>
</dbReference>
<evidence type="ECO:0000313" key="2">
    <source>
        <dbReference type="EMBL" id="RFN58868.1"/>
    </source>
</evidence>
<dbReference type="AlphaFoldDB" id="A0A3E1Q9R3"/>
<reference evidence="2 3" key="1">
    <citation type="journal article" date="2007" name="Int. J. Syst. Evol. Microbiol.">
        <title>Marixanthomonas ophiurae gen. nov., sp. nov., a marine bacterium of the family Flavobacteriaceae isolated from a deep-sea brittle star.</title>
        <authorList>
            <person name="Romanenko L.A."/>
            <person name="Uchino M."/>
            <person name="Frolova G.M."/>
            <person name="Mikhailov V.V."/>
        </authorList>
    </citation>
    <scope>NUCLEOTIDE SEQUENCE [LARGE SCALE GENOMIC DNA]</scope>
    <source>
        <strain evidence="2 3">KMM 3046</strain>
    </source>
</reference>
<dbReference type="NCBIfam" id="TIGR01200">
    <property type="entry name" value="GLPGLI"/>
    <property type="match status" value="1"/>
</dbReference>